<dbReference type="InterPro" id="IPR052362">
    <property type="entry name" value="HTH-GbsR_regulator"/>
</dbReference>
<protein>
    <submittedName>
        <fullName evidence="5">MarR family transcriptional regulator</fullName>
    </submittedName>
</protein>
<dbReference type="SUPFAM" id="SSF46785">
    <property type="entry name" value="Winged helix' DNA-binding domain"/>
    <property type="match status" value="1"/>
</dbReference>
<reference evidence="5 6" key="1">
    <citation type="submission" date="2020-01" db="EMBL/GenBank/DDBJ databases">
        <title>Genomes assembled from Gulf of Kutch pelagic sediment metagenomes.</title>
        <authorList>
            <person name="Chandrashekar M."/>
            <person name="Mahajan M.S."/>
            <person name="Dave K.J."/>
            <person name="Vatsa P."/>
            <person name="Nathani N.M."/>
        </authorList>
    </citation>
    <scope>NUCLEOTIDE SEQUENCE [LARGE SCALE GENOMIC DNA]</scope>
    <source>
        <strain evidence="5">KS3-K002</strain>
    </source>
</reference>
<evidence type="ECO:0000256" key="2">
    <source>
        <dbReference type="ARBA" id="ARBA00023125"/>
    </source>
</evidence>
<comment type="caution">
    <text evidence="5">The sequence shown here is derived from an EMBL/GenBank/DDBJ whole genome shotgun (WGS) entry which is preliminary data.</text>
</comment>
<dbReference type="Gene3D" id="1.10.10.10">
    <property type="entry name" value="Winged helix-like DNA-binding domain superfamily/Winged helix DNA-binding domain"/>
    <property type="match status" value="1"/>
</dbReference>
<dbReference type="GO" id="GO:0003700">
    <property type="term" value="F:DNA-binding transcription factor activity"/>
    <property type="evidence" value="ECO:0007669"/>
    <property type="project" value="InterPro"/>
</dbReference>
<proteinExistence type="predicted"/>
<evidence type="ECO:0000256" key="1">
    <source>
        <dbReference type="ARBA" id="ARBA00023015"/>
    </source>
</evidence>
<name>A0AAE4Z569_9BACT</name>
<sequence>MARPDLDRVLSHYVEQCGLLFDRWGFPRTAGRIWAWLHVCDPPEQTAGQLVDALHVSKGSVSTNTRLLEGMGLVERVGIPDSRQSHYRIRPGGLESMMRQRIVGTAEIRQLAEGALAALEAAEPERGQRLRAKRDFYAFWERELGKVLVRWQEERGAAPADD</sequence>
<evidence type="ECO:0000313" key="5">
    <source>
        <dbReference type="EMBL" id="NIR73985.1"/>
    </source>
</evidence>
<dbReference type="AlphaFoldDB" id="A0AAE4Z569"/>
<dbReference type="PANTHER" id="PTHR38465:SF2">
    <property type="entry name" value="HTH-TYPE TRANSCRIPTIONAL REGULATOR MMPR5"/>
    <property type="match status" value="1"/>
</dbReference>
<evidence type="ECO:0000259" key="4">
    <source>
        <dbReference type="Pfam" id="PF12802"/>
    </source>
</evidence>
<dbReference type="EMBL" id="JAACAK010000018">
    <property type="protein sequence ID" value="NIR73985.1"/>
    <property type="molecule type" value="Genomic_DNA"/>
</dbReference>
<dbReference type="InterPro" id="IPR000835">
    <property type="entry name" value="HTH_MarR-typ"/>
</dbReference>
<dbReference type="InterPro" id="IPR036390">
    <property type="entry name" value="WH_DNA-bd_sf"/>
</dbReference>
<evidence type="ECO:0000313" key="6">
    <source>
        <dbReference type="Proteomes" id="UP000702544"/>
    </source>
</evidence>
<dbReference type="Gene3D" id="1.10.287.160">
    <property type="entry name" value="HR1 repeat"/>
    <property type="match status" value="1"/>
</dbReference>
<keyword evidence="1" id="KW-0805">Transcription regulation</keyword>
<dbReference type="PANTHER" id="PTHR38465">
    <property type="entry name" value="HTH-TYPE TRANSCRIPTIONAL REGULATOR MJ1563-RELATED"/>
    <property type="match status" value="1"/>
</dbReference>
<dbReference type="GO" id="GO:0003677">
    <property type="term" value="F:DNA binding"/>
    <property type="evidence" value="ECO:0007669"/>
    <property type="project" value="UniProtKB-KW"/>
</dbReference>
<keyword evidence="3" id="KW-0804">Transcription</keyword>
<gene>
    <name evidence="5" type="ORF">GWO12_02540</name>
</gene>
<dbReference type="Pfam" id="PF12802">
    <property type="entry name" value="MarR_2"/>
    <property type="match status" value="1"/>
</dbReference>
<organism evidence="5 6">
    <name type="scientific">Candidatus Kutchimonas denitrificans</name>
    <dbReference type="NCBI Taxonomy" id="3056748"/>
    <lineage>
        <taxon>Bacteria</taxon>
        <taxon>Pseudomonadati</taxon>
        <taxon>Gemmatimonadota</taxon>
        <taxon>Gemmatimonadia</taxon>
        <taxon>Candidatus Palauibacterales</taxon>
        <taxon>Candidatus Palauibacteraceae</taxon>
        <taxon>Candidatus Kutchimonas</taxon>
    </lineage>
</organism>
<feature type="domain" description="HTH marR-type" evidence="4">
    <location>
        <begin position="42"/>
        <end position="82"/>
    </location>
</feature>
<accession>A0AAE4Z569</accession>
<evidence type="ECO:0000256" key="3">
    <source>
        <dbReference type="ARBA" id="ARBA00023163"/>
    </source>
</evidence>
<keyword evidence="2" id="KW-0238">DNA-binding</keyword>
<dbReference type="InterPro" id="IPR036388">
    <property type="entry name" value="WH-like_DNA-bd_sf"/>
</dbReference>
<dbReference type="Proteomes" id="UP000702544">
    <property type="component" value="Unassembled WGS sequence"/>
</dbReference>